<dbReference type="Gene3D" id="2.60.40.790">
    <property type="match status" value="1"/>
</dbReference>
<evidence type="ECO:0000313" key="1">
    <source>
        <dbReference type="EMBL" id="KAK3103644.1"/>
    </source>
</evidence>
<accession>A0AA88YQK6</accession>
<dbReference type="EMBL" id="VSWD01000005">
    <property type="protein sequence ID" value="KAK3103644.1"/>
    <property type="molecule type" value="Genomic_DNA"/>
</dbReference>
<keyword evidence="2" id="KW-1185">Reference proteome</keyword>
<dbReference type="InterPro" id="IPR008978">
    <property type="entry name" value="HSP20-like_chaperone"/>
</dbReference>
<name>A0AA88YQK6_PINIB</name>
<comment type="caution">
    <text evidence="1">The sequence shown here is derived from an EMBL/GenBank/DDBJ whole genome shotgun (WGS) entry which is preliminary data.</text>
</comment>
<dbReference type="Proteomes" id="UP001186944">
    <property type="component" value="Unassembled WGS sequence"/>
</dbReference>
<protein>
    <submittedName>
        <fullName evidence="1">Uncharacterized protein</fullName>
    </submittedName>
</protein>
<dbReference type="AlphaFoldDB" id="A0AA88YQK6"/>
<dbReference type="SUPFAM" id="SSF49764">
    <property type="entry name" value="HSP20-like chaperones"/>
    <property type="match status" value="1"/>
</dbReference>
<organism evidence="1 2">
    <name type="scientific">Pinctada imbricata</name>
    <name type="common">Atlantic pearl-oyster</name>
    <name type="synonym">Pinctada martensii</name>
    <dbReference type="NCBI Taxonomy" id="66713"/>
    <lineage>
        <taxon>Eukaryota</taxon>
        <taxon>Metazoa</taxon>
        <taxon>Spiralia</taxon>
        <taxon>Lophotrochozoa</taxon>
        <taxon>Mollusca</taxon>
        <taxon>Bivalvia</taxon>
        <taxon>Autobranchia</taxon>
        <taxon>Pteriomorphia</taxon>
        <taxon>Pterioida</taxon>
        <taxon>Pterioidea</taxon>
        <taxon>Pteriidae</taxon>
        <taxon>Pinctada</taxon>
    </lineage>
</organism>
<reference evidence="1" key="1">
    <citation type="submission" date="2019-08" db="EMBL/GenBank/DDBJ databases">
        <title>The improved chromosome-level genome for the pearl oyster Pinctada fucata martensii using PacBio sequencing and Hi-C.</title>
        <authorList>
            <person name="Zheng Z."/>
        </authorList>
    </citation>
    <scope>NUCLEOTIDE SEQUENCE</scope>
    <source>
        <strain evidence="1">ZZ-2019</strain>
        <tissue evidence="1">Adductor muscle</tissue>
    </source>
</reference>
<gene>
    <name evidence="1" type="ORF">FSP39_020714</name>
</gene>
<proteinExistence type="predicted"/>
<evidence type="ECO:0000313" key="2">
    <source>
        <dbReference type="Proteomes" id="UP001186944"/>
    </source>
</evidence>
<sequence>MPDSAKGLMWEGRWSPNQASVGVTAYDKSLECVTVTAVIPGLGVKSSLFGSKTLDNRSKVDVKLESRSLEICAEITDKKGKVTKYRYKANKLPGTIDVASCEEKYKKDQVILSLKKDDQISWEVQLSSKGLDQDPSCT</sequence>